<evidence type="ECO:0000313" key="3">
    <source>
        <dbReference type="Proteomes" id="UP000799429"/>
    </source>
</evidence>
<protein>
    <submittedName>
        <fullName evidence="2">Uncharacterized protein</fullName>
    </submittedName>
</protein>
<organism evidence="2 3">
    <name type="scientific">Patellaria atrata CBS 101060</name>
    <dbReference type="NCBI Taxonomy" id="1346257"/>
    <lineage>
        <taxon>Eukaryota</taxon>
        <taxon>Fungi</taxon>
        <taxon>Dikarya</taxon>
        <taxon>Ascomycota</taxon>
        <taxon>Pezizomycotina</taxon>
        <taxon>Dothideomycetes</taxon>
        <taxon>Dothideomycetes incertae sedis</taxon>
        <taxon>Patellariales</taxon>
        <taxon>Patellariaceae</taxon>
        <taxon>Patellaria</taxon>
    </lineage>
</organism>
<sequence>MTTPRIDGMWITRLGAANMIPVGAHLCTICSLPLQPDPSAPDHLRGPNAIDACQSFLSIDLEEQLGYTKFFAMESSCANMCLMHRYCCVKYISIFGTDQCPNCYGILLGRRLQIRQPAQQVPQGLLLLSAAPIQQGAGPQQGPPNLPPAPIQQGGNVQGGPMYPPATPIQQGGSSQQGAAHNSISQQPPQAHPPRLQGPIPLVTIHPVPKHFTTLVVDQVPLEGGRLIRIDNSIQSAFLGVFDAVWVECRLAYAVDNREEGCSSAAVLAEYTDIKKRWERRLIDYAGRKLLVPDLRAEPCFVEGGRTVARVCRLVWEDNSLPGILSERVTEGGEGGLLGSQWRYIMRFLKIRLCERFYIMGRD</sequence>
<feature type="compositionally biased region" description="Pro residues" evidence="1">
    <location>
        <begin position="141"/>
        <end position="150"/>
    </location>
</feature>
<evidence type="ECO:0000313" key="2">
    <source>
        <dbReference type="EMBL" id="KAF2835377.1"/>
    </source>
</evidence>
<dbReference type="AlphaFoldDB" id="A0A9P4VN67"/>
<comment type="caution">
    <text evidence="2">The sequence shown here is derived from an EMBL/GenBank/DDBJ whole genome shotgun (WGS) entry which is preliminary data.</text>
</comment>
<evidence type="ECO:0000256" key="1">
    <source>
        <dbReference type="SAM" id="MobiDB-lite"/>
    </source>
</evidence>
<feature type="region of interest" description="Disordered" evidence="1">
    <location>
        <begin position="136"/>
        <end position="200"/>
    </location>
</feature>
<name>A0A9P4VN67_9PEZI</name>
<keyword evidence="3" id="KW-1185">Reference proteome</keyword>
<accession>A0A9P4VN67</accession>
<gene>
    <name evidence="2" type="ORF">M501DRAFT_1034536</name>
</gene>
<dbReference type="Proteomes" id="UP000799429">
    <property type="component" value="Unassembled WGS sequence"/>
</dbReference>
<proteinExistence type="predicted"/>
<feature type="compositionally biased region" description="Polar residues" evidence="1">
    <location>
        <begin position="179"/>
        <end position="189"/>
    </location>
</feature>
<dbReference type="EMBL" id="MU006109">
    <property type="protein sequence ID" value="KAF2835377.1"/>
    <property type="molecule type" value="Genomic_DNA"/>
</dbReference>
<reference evidence="2" key="1">
    <citation type="journal article" date="2020" name="Stud. Mycol.">
        <title>101 Dothideomycetes genomes: a test case for predicting lifestyles and emergence of pathogens.</title>
        <authorList>
            <person name="Haridas S."/>
            <person name="Albert R."/>
            <person name="Binder M."/>
            <person name="Bloem J."/>
            <person name="Labutti K."/>
            <person name="Salamov A."/>
            <person name="Andreopoulos B."/>
            <person name="Baker S."/>
            <person name="Barry K."/>
            <person name="Bills G."/>
            <person name="Bluhm B."/>
            <person name="Cannon C."/>
            <person name="Castanera R."/>
            <person name="Culley D."/>
            <person name="Daum C."/>
            <person name="Ezra D."/>
            <person name="Gonzalez J."/>
            <person name="Henrissat B."/>
            <person name="Kuo A."/>
            <person name="Liang C."/>
            <person name="Lipzen A."/>
            <person name="Lutzoni F."/>
            <person name="Magnuson J."/>
            <person name="Mondo S."/>
            <person name="Nolan M."/>
            <person name="Ohm R."/>
            <person name="Pangilinan J."/>
            <person name="Park H.-J."/>
            <person name="Ramirez L."/>
            <person name="Alfaro M."/>
            <person name="Sun H."/>
            <person name="Tritt A."/>
            <person name="Yoshinaga Y."/>
            <person name="Zwiers L.-H."/>
            <person name="Turgeon B."/>
            <person name="Goodwin S."/>
            <person name="Spatafora J."/>
            <person name="Crous P."/>
            <person name="Grigoriev I."/>
        </authorList>
    </citation>
    <scope>NUCLEOTIDE SEQUENCE</scope>
    <source>
        <strain evidence="2">CBS 101060</strain>
    </source>
</reference>